<evidence type="ECO:0000313" key="10">
    <source>
        <dbReference type="EMBL" id="CAE6448977.1"/>
    </source>
</evidence>
<evidence type="ECO:0000313" key="11">
    <source>
        <dbReference type="Proteomes" id="UP000663826"/>
    </source>
</evidence>
<dbReference type="InterPro" id="IPR029463">
    <property type="entry name" value="Lys_MEP"/>
</dbReference>
<keyword evidence="6" id="KW-0862">Zinc</keyword>
<name>A0A8H3GGL4_9AGAM</name>
<dbReference type="GO" id="GO:0006508">
    <property type="term" value="P:proteolysis"/>
    <property type="evidence" value="ECO:0007669"/>
    <property type="project" value="UniProtKB-KW"/>
</dbReference>
<evidence type="ECO:0000256" key="5">
    <source>
        <dbReference type="ARBA" id="ARBA00022801"/>
    </source>
</evidence>
<proteinExistence type="inferred from homology"/>
<keyword evidence="5" id="KW-0378">Hydrolase</keyword>
<keyword evidence="7" id="KW-0482">Metalloprotease</keyword>
<dbReference type="Gene3D" id="3.40.390.10">
    <property type="entry name" value="Collagenase (Catalytic Domain)"/>
    <property type="match status" value="1"/>
</dbReference>
<evidence type="ECO:0000256" key="3">
    <source>
        <dbReference type="ARBA" id="ARBA00022670"/>
    </source>
</evidence>
<dbReference type="EMBL" id="CAJMWQ010001389">
    <property type="protein sequence ID" value="CAE6448977.1"/>
    <property type="molecule type" value="Genomic_DNA"/>
</dbReference>
<keyword evidence="3" id="KW-0645">Protease</keyword>
<dbReference type="Gene3D" id="2.60.40.2970">
    <property type="match status" value="1"/>
</dbReference>
<sequence length="301" mass="32556">MRIHTTSFLTIIYGVGVFSANASILSVSFNVPGHAASIDQLVVKAMVTNTGSETLKLMNDPRTVLSTAQTKTFIITKSDNVPEFTGMIAKYSPQRALKNNGPNHFTVLAPGESLQPSARKTHQRRSRPTKRQGISQIGCSDAQLGAVLGAAKVAEQYLAEVNTYMSSGVASPRYTSWFGSWDIQRATIVANHFANMIGDAPLATYNCAPADCTPDVFAYVFANEPLNINLCGAFWESPLIGTDSQGGTIIHELSHFTVNGGTEDYRYGPEKCLVLAQSDPLTAIMNADSHQYFAENNPAQQ</sequence>
<dbReference type="Proteomes" id="UP000663826">
    <property type="component" value="Unassembled WGS sequence"/>
</dbReference>
<comment type="similarity">
    <text evidence="2">Belongs to the peptidase M35 family.</text>
</comment>
<feature type="compositionally biased region" description="Basic residues" evidence="8">
    <location>
        <begin position="119"/>
        <end position="130"/>
    </location>
</feature>
<dbReference type="SUPFAM" id="SSF55486">
    <property type="entry name" value="Metalloproteases ('zincins'), catalytic domain"/>
    <property type="match status" value="1"/>
</dbReference>
<comment type="cofactor">
    <cofactor evidence="1">
        <name>Zn(2+)</name>
        <dbReference type="ChEBI" id="CHEBI:29105"/>
    </cofactor>
</comment>
<evidence type="ECO:0000256" key="4">
    <source>
        <dbReference type="ARBA" id="ARBA00022723"/>
    </source>
</evidence>
<accession>A0A8H3GGL4</accession>
<dbReference type="Pfam" id="PF14521">
    <property type="entry name" value="Aspzincin_M35"/>
    <property type="match status" value="1"/>
</dbReference>
<dbReference type="GO" id="GO:0046872">
    <property type="term" value="F:metal ion binding"/>
    <property type="evidence" value="ECO:0007669"/>
    <property type="project" value="UniProtKB-KW"/>
</dbReference>
<dbReference type="InterPro" id="IPR024079">
    <property type="entry name" value="MetalloPept_cat_dom_sf"/>
</dbReference>
<dbReference type="AlphaFoldDB" id="A0A8H3GGL4"/>
<dbReference type="SMART" id="SM01351">
    <property type="entry name" value="Aspzincin_M35"/>
    <property type="match status" value="1"/>
</dbReference>
<feature type="region of interest" description="Disordered" evidence="8">
    <location>
        <begin position="110"/>
        <end position="134"/>
    </location>
</feature>
<evidence type="ECO:0000256" key="8">
    <source>
        <dbReference type="SAM" id="MobiDB-lite"/>
    </source>
</evidence>
<evidence type="ECO:0000259" key="9">
    <source>
        <dbReference type="SMART" id="SM01351"/>
    </source>
</evidence>
<dbReference type="GO" id="GO:0004222">
    <property type="term" value="F:metalloendopeptidase activity"/>
    <property type="evidence" value="ECO:0007669"/>
    <property type="project" value="InterPro"/>
</dbReference>
<gene>
    <name evidence="10" type="ORF">RDB_LOCUS77062</name>
</gene>
<comment type="caution">
    <text evidence="10">The sequence shown here is derived from an EMBL/GenBank/DDBJ whole genome shotgun (WGS) entry which is preliminary data.</text>
</comment>
<protein>
    <recommendedName>
        <fullName evidence="9">Lysine-specific metallo-endopeptidase domain-containing protein</fullName>
    </recommendedName>
</protein>
<dbReference type="PANTHER" id="PTHR37016">
    <property type="match status" value="1"/>
</dbReference>
<evidence type="ECO:0000256" key="2">
    <source>
        <dbReference type="ARBA" id="ARBA00010279"/>
    </source>
</evidence>
<dbReference type="InterPro" id="IPR050414">
    <property type="entry name" value="Fungal_M35_metalloproteases"/>
</dbReference>
<feature type="domain" description="Lysine-specific metallo-endopeptidase" evidence="9">
    <location>
        <begin position="161"/>
        <end position="295"/>
    </location>
</feature>
<evidence type="ECO:0000256" key="7">
    <source>
        <dbReference type="ARBA" id="ARBA00023049"/>
    </source>
</evidence>
<keyword evidence="4" id="KW-0479">Metal-binding</keyword>
<organism evidence="10 11">
    <name type="scientific">Rhizoctonia solani</name>
    <dbReference type="NCBI Taxonomy" id="456999"/>
    <lineage>
        <taxon>Eukaryota</taxon>
        <taxon>Fungi</taxon>
        <taxon>Dikarya</taxon>
        <taxon>Basidiomycota</taxon>
        <taxon>Agaricomycotina</taxon>
        <taxon>Agaricomycetes</taxon>
        <taxon>Cantharellales</taxon>
        <taxon>Ceratobasidiaceae</taxon>
        <taxon>Rhizoctonia</taxon>
    </lineage>
</organism>
<dbReference type="PANTHER" id="PTHR37016:SF3">
    <property type="entry name" value="NEUTRAL PROTEASE 2-RELATED"/>
    <property type="match status" value="1"/>
</dbReference>
<reference evidence="10" key="1">
    <citation type="submission" date="2021-01" db="EMBL/GenBank/DDBJ databases">
        <authorList>
            <person name="Kaushik A."/>
        </authorList>
    </citation>
    <scope>NUCLEOTIDE SEQUENCE</scope>
    <source>
        <strain evidence="10">AG1-1B</strain>
    </source>
</reference>
<evidence type="ECO:0000256" key="1">
    <source>
        <dbReference type="ARBA" id="ARBA00001947"/>
    </source>
</evidence>
<evidence type="ECO:0000256" key="6">
    <source>
        <dbReference type="ARBA" id="ARBA00022833"/>
    </source>
</evidence>